<keyword evidence="3" id="KW-1185">Reference proteome</keyword>
<reference evidence="4" key="1">
    <citation type="submission" date="2025-08" db="UniProtKB">
        <authorList>
            <consortium name="RefSeq"/>
        </authorList>
    </citation>
    <scope>IDENTIFICATION</scope>
</reference>
<evidence type="ECO:0000256" key="2">
    <source>
        <dbReference type="SAM" id="SignalP"/>
    </source>
</evidence>
<dbReference type="GeneID" id="105123288"/>
<keyword evidence="2" id="KW-0732">Signal</keyword>
<evidence type="ECO:0000313" key="3">
    <source>
        <dbReference type="Proteomes" id="UP000694918"/>
    </source>
</evidence>
<feature type="region of interest" description="Disordered" evidence="1">
    <location>
        <begin position="204"/>
        <end position="224"/>
    </location>
</feature>
<dbReference type="InterPro" id="IPR038804">
    <property type="entry name" value="RGF3"/>
</dbReference>
<dbReference type="Proteomes" id="UP000694918">
    <property type="component" value="Unplaced"/>
</dbReference>
<feature type="compositionally biased region" description="Polar residues" evidence="1">
    <location>
        <begin position="137"/>
        <end position="165"/>
    </location>
</feature>
<gene>
    <name evidence="4" type="primary">LOC105123288</name>
</gene>
<proteinExistence type="predicted"/>
<dbReference type="KEGG" id="peu:105123288"/>
<dbReference type="RefSeq" id="XP_011021111.1">
    <property type="nucleotide sequence ID" value="XM_011022809.1"/>
</dbReference>
<organism evidence="3 4">
    <name type="scientific">Populus euphratica</name>
    <name type="common">Euphrates poplar</name>
    <dbReference type="NCBI Taxonomy" id="75702"/>
    <lineage>
        <taxon>Eukaryota</taxon>
        <taxon>Viridiplantae</taxon>
        <taxon>Streptophyta</taxon>
        <taxon>Embryophyta</taxon>
        <taxon>Tracheophyta</taxon>
        <taxon>Spermatophyta</taxon>
        <taxon>Magnoliopsida</taxon>
        <taxon>eudicotyledons</taxon>
        <taxon>Gunneridae</taxon>
        <taxon>Pentapetalae</taxon>
        <taxon>rosids</taxon>
        <taxon>fabids</taxon>
        <taxon>Malpighiales</taxon>
        <taxon>Salicaceae</taxon>
        <taxon>Saliceae</taxon>
        <taxon>Populus</taxon>
    </lineage>
</organism>
<sequence>MVYKRFLVIVLELLYVMNAIWGSSAHDHQDWEMNKYELLGPEEIDVPAHKELNGFSSTASTRKTAFGGRKMAVQKVTRREIEKEQGLHGGAPVDDSGNEKNALDKSLGVSNDQLNNNKKDMNNLERKTLSARLGTPRTETINLPKSDPELSQDSKALPTKTSWESRPSRVDMDQEPQGSSTLPKGEMQRLLDATKEIVNLMHKDYSGHARPGRKPPINNKVPIH</sequence>
<dbReference type="GO" id="GO:0008083">
    <property type="term" value="F:growth factor activity"/>
    <property type="evidence" value="ECO:0007669"/>
    <property type="project" value="InterPro"/>
</dbReference>
<evidence type="ECO:0000256" key="1">
    <source>
        <dbReference type="SAM" id="MobiDB-lite"/>
    </source>
</evidence>
<name>A0AAJ6U1U0_POPEU</name>
<protein>
    <submittedName>
        <fullName evidence="4">Uncharacterized protein LOC105123288</fullName>
    </submittedName>
</protein>
<dbReference type="PANTHER" id="PTHR36313:SF7">
    <property type="entry name" value="OS09G0474600 PROTEIN"/>
    <property type="match status" value="1"/>
</dbReference>
<feature type="signal peptide" evidence="2">
    <location>
        <begin position="1"/>
        <end position="25"/>
    </location>
</feature>
<feature type="compositionally biased region" description="Basic and acidic residues" evidence="1">
    <location>
        <begin position="117"/>
        <end position="128"/>
    </location>
</feature>
<feature type="region of interest" description="Disordered" evidence="1">
    <location>
        <begin position="80"/>
        <end position="188"/>
    </location>
</feature>
<dbReference type="AlphaFoldDB" id="A0AAJ6U1U0"/>
<dbReference type="GO" id="GO:0010082">
    <property type="term" value="P:regulation of root meristem growth"/>
    <property type="evidence" value="ECO:0007669"/>
    <property type="project" value="InterPro"/>
</dbReference>
<accession>A0AAJ6U1U0</accession>
<feature type="chain" id="PRO_5042564933" evidence="2">
    <location>
        <begin position="26"/>
        <end position="224"/>
    </location>
</feature>
<evidence type="ECO:0000313" key="4">
    <source>
        <dbReference type="RefSeq" id="XP_011021111.1"/>
    </source>
</evidence>
<dbReference type="PANTHER" id="PTHR36313">
    <property type="entry name" value="ROOT MERISTEM GROWTH FACTOR 2"/>
    <property type="match status" value="1"/>
</dbReference>